<proteinExistence type="inferred from homology"/>
<keyword evidence="3 9" id="KW-1133">Transmembrane helix</keyword>
<evidence type="ECO:0000313" key="12">
    <source>
        <dbReference type="Proteomes" id="UP000887567"/>
    </source>
</evidence>
<dbReference type="EnsemblMetazoa" id="XM_021060225.1">
    <property type="protein sequence ID" value="XP_020915884.1"/>
    <property type="gene ID" value="LOC110253327"/>
</dbReference>
<dbReference type="AlphaFoldDB" id="A0A913Y7D2"/>
<dbReference type="GO" id="GO:0004930">
    <property type="term" value="F:G protein-coupled receptor activity"/>
    <property type="evidence" value="ECO:0007669"/>
    <property type="project" value="UniProtKB-KW"/>
</dbReference>
<evidence type="ECO:0000256" key="2">
    <source>
        <dbReference type="ARBA" id="ARBA00022692"/>
    </source>
</evidence>
<protein>
    <recommendedName>
        <fullName evidence="10">G-protein coupled receptors family 1 profile domain-containing protein</fullName>
    </recommendedName>
</protein>
<dbReference type="InterPro" id="IPR017452">
    <property type="entry name" value="GPCR_Rhodpsn_7TM"/>
</dbReference>
<feature type="transmembrane region" description="Helical" evidence="9">
    <location>
        <begin position="238"/>
        <end position="261"/>
    </location>
</feature>
<evidence type="ECO:0000256" key="8">
    <source>
        <dbReference type="RuleBase" id="RU000688"/>
    </source>
</evidence>
<dbReference type="PANTHER" id="PTHR24240">
    <property type="entry name" value="OPSIN"/>
    <property type="match status" value="1"/>
</dbReference>
<dbReference type="OMA" id="HYSICIF"/>
<feature type="domain" description="G-protein coupled receptors family 1 profile" evidence="10">
    <location>
        <begin position="33"/>
        <end position="290"/>
    </location>
</feature>
<evidence type="ECO:0000259" key="10">
    <source>
        <dbReference type="PROSITE" id="PS50262"/>
    </source>
</evidence>
<evidence type="ECO:0000256" key="5">
    <source>
        <dbReference type="ARBA" id="ARBA00023136"/>
    </source>
</evidence>
<dbReference type="OrthoDB" id="6151005at2759"/>
<dbReference type="InterPro" id="IPR000276">
    <property type="entry name" value="GPCR_Rhodpsn"/>
</dbReference>
<comment type="similarity">
    <text evidence="8">Belongs to the G-protein coupled receptor 1 family.</text>
</comment>
<feature type="transmembrane region" description="Helical" evidence="9">
    <location>
        <begin position="54"/>
        <end position="76"/>
    </location>
</feature>
<evidence type="ECO:0000313" key="11">
    <source>
        <dbReference type="EnsemblMetazoa" id="XP_020915884.1"/>
    </source>
</evidence>
<dbReference type="PRINTS" id="PR00237">
    <property type="entry name" value="GPCRRHODOPSN"/>
</dbReference>
<dbReference type="GeneID" id="110253327"/>
<name>A0A913Y7D2_EXADI</name>
<feature type="transmembrane region" description="Helical" evidence="9">
    <location>
        <begin position="22"/>
        <end position="42"/>
    </location>
</feature>
<dbReference type="PROSITE" id="PS50262">
    <property type="entry name" value="G_PROTEIN_RECEP_F1_2"/>
    <property type="match status" value="1"/>
</dbReference>
<dbReference type="SMART" id="SM01381">
    <property type="entry name" value="7TM_GPCR_Srsx"/>
    <property type="match status" value="1"/>
</dbReference>
<reference evidence="11" key="1">
    <citation type="submission" date="2022-11" db="UniProtKB">
        <authorList>
            <consortium name="EnsemblMetazoa"/>
        </authorList>
    </citation>
    <scope>IDENTIFICATION</scope>
</reference>
<feature type="transmembrane region" description="Helical" evidence="9">
    <location>
        <begin position="136"/>
        <end position="155"/>
    </location>
</feature>
<dbReference type="CDD" id="cd00637">
    <property type="entry name" value="7tm_classA_rhodopsin-like"/>
    <property type="match status" value="1"/>
</dbReference>
<keyword evidence="5 9" id="KW-0472">Membrane</keyword>
<keyword evidence="6 8" id="KW-0675">Receptor</keyword>
<evidence type="ECO:0000256" key="6">
    <source>
        <dbReference type="ARBA" id="ARBA00023170"/>
    </source>
</evidence>
<feature type="transmembrane region" description="Helical" evidence="9">
    <location>
        <begin position="96"/>
        <end position="115"/>
    </location>
</feature>
<keyword evidence="2 8" id="KW-0812">Transmembrane</keyword>
<dbReference type="Gene3D" id="1.20.1070.10">
    <property type="entry name" value="Rhodopsin 7-helix transmembrane proteins"/>
    <property type="match status" value="1"/>
</dbReference>
<dbReference type="SUPFAM" id="SSF81321">
    <property type="entry name" value="Family A G protein-coupled receptor-like"/>
    <property type="match status" value="1"/>
</dbReference>
<dbReference type="RefSeq" id="XP_020915884.1">
    <property type="nucleotide sequence ID" value="XM_021060225.1"/>
</dbReference>
<evidence type="ECO:0000256" key="9">
    <source>
        <dbReference type="SAM" id="Phobius"/>
    </source>
</evidence>
<dbReference type="Pfam" id="PF00001">
    <property type="entry name" value="7tm_1"/>
    <property type="match status" value="1"/>
</dbReference>
<keyword evidence="7 8" id="KW-0807">Transducer</keyword>
<evidence type="ECO:0000256" key="4">
    <source>
        <dbReference type="ARBA" id="ARBA00023040"/>
    </source>
</evidence>
<keyword evidence="4 8" id="KW-0297">G-protein coupled receptor</keyword>
<accession>A0A913Y7D2</accession>
<organism evidence="11 12">
    <name type="scientific">Exaiptasia diaphana</name>
    <name type="common">Tropical sea anemone</name>
    <name type="synonym">Aiptasia pulchella</name>
    <dbReference type="NCBI Taxonomy" id="2652724"/>
    <lineage>
        <taxon>Eukaryota</taxon>
        <taxon>Metazoa</taxon>
        <taxon>Cnidaria</taxon>
        <taxon>Anthozoa</taxon>
        <taxon>Hexacorallia</taxon>
        <taxon>Actiniaria</taxon>
        <taxon>Aiptasiidae</taxon>
        <taxon>Exaiptasia</taxon>
    </lineage>
</organism>
<feature type="transmembrane region" description="Helical" evidence="9">
    <location>
        <begin position="273"/>
        <end position="293"/>
    </location>
</feature>
<keyword evidence="12" id="KW-1185">Reference proteome</keyword>
<comment type="subcellular location">
    <subcellularLocation>
        <location evidence="1">Membrane</location>
        <topology evidence="1">Multi-pass membrane protein</topology>
    </subcellularLocation>
</comment>
<feature type="transmembrane region" description="Helical" evidence="9">
    <location>
        <begin position="184"/>
        <end position="206"/>
    </location>
</feature>
<dbReference type="KEGG" id="epa:110253327"/>
<evidence type="ECO:0000256" key="1">
    <source>
        <dbReference type="ARBA" id="ARBA00004141"/>
    </source>
</evidence>
<evidence type="ECO:0000256" key="3">
    <source>
        <dbReference type="ARBA" id="ARBA00022989"/>
    </source>
</evidence>
<dbReference type="PROSITE" id="PS00237">
    <property type="entry name" value="G_PROTEIN_RECEP_F1_1"/>
    <property type="match status" value="1"/>
</dbReference>
<evidence type="ECO:0000256" key="7">
    <source>
        <dbReference type="ARBA" id="ARBA00023224"/>
    </source>
</evidence>
<dbReference type="InterPro" id="IPR050125">
    <property type="entry name" value="GPCR_opsins"/>
</dbReference>
<sequence>MTKSWTVFINLSPVEIAIETCVYVLIGLTAVSGNLLVIISVYRNHSLRNTTNYLALSLAITDILSPLTILPLSVYWLIDIKTPHFTYGQAICDFQAIWFFSLVNASGYTITLMAYNRFVCVCKTDKYKQIFTKKKTINMIAGLWMLCFIIAILLVKGEMSYAKFNPAITMCTLSQKRKSDLNKIAGNTLLVLDIAVPYSFTAYCYGKILKKIHHHKRSVAQAPSNINTLGAKEIKITWTLFAVLLGYIALWSPVAVTAIILSHNKGLPHLISSIIPMAAAASSAINPVIYALMSPEFRKTYIKTLKCR</sequence>
<dbReference type="GO" id="GO:0016020">
    <property type="term" value="C:membrane"/>
    <property type="evidence" value="ECO:0007669"/>
    <property type="project" value="UniProtKB-SubCell"/>
</dbReference>
<dbReference type="Proteomes" id="UP000887567">
    <property type="component" value="Unplaced"/>
</dbReference>